<accession>A0A9Q3H1T3</accession>
<dbReference type="EMBL" id="AVOT02009311">
    <property type="protein sequence ID" value="MBW0487842.1"/>
    <property type="molecule type" value="Genomic_DNA"/>
</dbReference>
<dbReference type="AlphaFoldDB" id="A0A9Q3H1T3"/>
<organism evidence="1 2">
    <name type="scientific">Austropuccinia psidii MF-1</name>
    <dbReference type="NCBI Taxonomy" id="1389203"/>
    <lineage>
        <taxon>Eukaryota</taxon>
        <taxon>Fungi</taxon>
        <taxon>Dikarya</taxon>
        <taxon>Basidiomycota</taxon>
        <taxon>Pucciniomycotina</taxon>
        <taxon>Pucciniomycetes</taxon>
        <taxon>Pucciniales</taxon>
        <taxon>Sphaerophragmiaceae</taxon>
        <taxon>Austropuccinia</taxon>
    </lineage>
</organism>
<dbReference type="Proteomes" id="UP000765509">
    <property type="component" value="Unassembled WGS sequence"/>
</dbReference>
<evidence type="ECO:0000313" key="1">
    <source>
        <dbReference type="EMBL" id="MBW0487842.1"/>
    </source>
</evidence>
<name>A0A9Q3H1T3_9BASI</name>
<reference evidence="1" key="1">
    <citation type="submission" date="2021-03" db="EMBL/GenBank/DDBJ databases">
        <title>Draft genome sequence of rust myrtle Austropuccinia psidii MF-1, a brazilian biotype.</title>
        <authorList>
            <person name="Quecine M.C."/>
            <person name="Pachon D.M.R."/>
            <person name="Bonatelli M.L."/>
            <person name="Correr F.H."/>
            <person name="Franceschini L.M."/>
            <person name="Leite T.F."/>
            <person name="Margarido G.R.A."/>
            <person name="Almeida C.A."/>
            <person name="Ferrarezi J.A."/>
            <person name="Labate C.A."/>
        </authorList>
    </citation>
    <scope>NUCLEOTIDE SEQUENCE</scope>
    <source>
        <strain evidence="1">MF-1</strain>
    </source>
</reference>
<comment type="caution">
    <text evidence="1">The sequence shown here is derived from an EMBL/GenBank/DDBJ whole genome shotgun (WGS) entry which is preliminary data.</text>
</comment>
<gene>
    <name evidence="1" type="ORF">O181_027557</name>
</gene>
<proteinExistence type="predicted"/>
<feature type="non-terminal residue" evidence="1">
    <location>
        <position position="1"/>
    </location>
</feature>
<keyword evidence="2" id="KW-1185">Reference proteome</keyword>
<sequence>TPASPPLTPPRTRLILSTTNHPYTCGVPSQHASNTAYHPYAHIVPPGHASNAAYHPYACSALPTCL</sequence>
<evidence type="ECO:0000313" key="2">
    <source>
        <dbReference type="Proteomes" id="UP000765509"/>
    </source>
</evidence>
<protein>
    <submittedName>
        <fullName evidence="1">Uncharacterized protein</fullName>
    </submittedName>
</protein>